<organism evidence="1 2">
    <name type="scientific">Azotobacter bryophylli</name>
    <dbReference type="NCBI Taxonomy" id="1986537"/>
    <lineage>
        <taxon>Bacteria</taxon>
        <taxon>Pseudomonadati</taxon>
        <taxon>Pseudomonadota</taxon>
        <taxon>Gammaproteobacteria</taxon>
        <taxon>Pseudomonadales</taxon>
        <taxon>Pseudomonadaceae</taxon>
        <taxon>Azotobacter</taxon>
    </lineage>
</organism>
<dbReference type="NCBIfam" id="TIGR04061">
    <property type="entry name" value="AZL_007950_fam"/>
    <property type="match status" value="1"/>
</dbReference>
<evidence type="ECO:0000313" key="2">
    <source>
        <dbReference type="Proteomes" id="UP001595457"/>
    </source>
</evidence>
<dbReference type="EMBL" id="JBHRSJ010000035">
    <property type="protein sequence ID" value="MFC2974423.1"/>
    <property type="molecule type" value="Genomic_DNA"/>
</dbReference>
<reference evidence="2" key="1">
    <citation type="journal article" date="2019" name="Int. J. Syst. Evol. Microbiol.">
        <title>The Global Catalogue of Microorganisms (GCM) 10K type strain sequencing project: providing services to taxonomists for standard genome sequencing and annotation.</title>
        <authorList>
            <consortium name="The Broad Institute Genomics Platform"/>
            <consortium name="The Broad Institute Genome Sequencing Center for Infectious Disease"/>
            <person name="Wu L."/>
            <person name="Ma J."/>
        </authorList>
    </citation>
    <scope>NUCLEOTIDE SEQUENCE [LARGE SCALE GENOMIC DNA]</scope>
    <source>
        <strain evidence="2">KCTC 62195</strain>
    </source>
</reference>
<name>A0ABV7AXV2_9GAMM</name>
<evidence type="ECO:0000313" key="1">
    <source>
        <dbReference type="EMBL" id="MFC2974423.1"/>
    </source>
</evidence>
<sequence>MTMDKQARPADARTGIQPFPDYPGNARSFVHLDARLLPYWHTLFDVCPALLKLDPPDGTRIFREFMTWAYWRHITLNWSFHLQVCRWLLESDYRQEIEEEHIEALMIASAARWVATDDSQAVGVVLTWQGSATPIFDWKNSGQPLLHPVPAEQEELPPSPWDFAWCPLGTRTGSGFRRWLRV</sequence>
<comment type="caution">
    <text evidence="1">The sequence shown here is derived from an EMBL/GenBank/DDBJ whole genome shotgun (WGS) entry which is preliminary data.</text>
</comment>
<dbReference type="Proteomes" id="UP001595457">
    <property type="component" value="Unassembled WGS sequence"/>
</dbReference>
<gene>
    <name evidence="1" type="ORF">ACFOJE_19705</name>
</gene>
<dbReference type="RefSeq" id="WP_377816614.1">
    <property type="nucleotide sequence ID" value="NZ_JBHRSJ010000035.1"/>
</dbReference>
<accession>A0ABV7AXV2</accession>
<dbReference type="InterPro" id="IPR023973">
    <property type="entry name" value="MbnC-like"/>
</dbReference>
<protein>
    <submittedName>
        <fullName evidence="1">Natural product biosynthesis protein</fullName>
    </submittedName>
</protein>
<proteinExistence type="predicted"/>
<keyword evidence="2" id="KW-1185">Reference proteome</keyword>